<dbReference type="Proteomes" id="UP000827872">
    <property type="component" value="Linkage Group LG06"/>
</dbReference>
<sequence length="327" mass="33888">MAPIPGWSRQDPCLGEAKGRLRTRAPDGWHRALSEARAARRTCCLAHLSKGRAAAEARASPGADSDGPSPPPSKMRQRAHTAAPPGGAVQVAVRRRDVAGLQLGLGGPAALAGGALPPSSLALHAQPAAAKDARRRLARPPSHRGRLRSPGLRRAPVPQCPPAPVFSPLRPLCQLCLSCPPAPCRRCQPKAADGARRGWLGGPCGRCPTPTPPGRHSTGERAGGPRRAEAPPGSLSALPEDPLGWPPSPYRCLGEGRAGLQRRGWCEAWPGSGGAPKPAEKQKGVADPSSHETLRQRKGPSGRACACPAGIALNSGLEATTAVLRGR</sequence>
<gene>
    <name evidence="1" type="ORF">K3G42_026101</name>
</gene>
<protein>
    <submittedName>
        <fullName evidence="1">Uncharacterized protein</fullName>
    </submittedName>
</protein>
<dbReference type="EMBL" id="CM037619">
    <property type="protein sequence ID" value="KAH8007837.1"/>
    <property type="molecule type" value="Genomic_DNA"/>
</dbReference>
<keyword evidence="2" id="KW-1185">Reference proteome</keyword>
<organism evidence="1 2">
    <name type="scientific">Sphaerodactylus townsendi</name>
    <dbReference type="NCBI Taxonomy" id="933632"/>
    <lineage>
        <taxon>Eukaryota</taxon>
        <taxon>Metazoa</taxon>
        <taxon>Chordata</taxon>
        <taxon>Craniata</taxon>
        <taxon>Vertebrata</taxon>
        <taxon>Euteleostomi</taxon>
        <taxon>Lepidosauria</taxon>
        <taxon>Squamata</taxon>
        <taxon>Bifurcata</taxon>
        <taxon>Gekkota</taxon>
        <taxon>Sphaerodactylidae</taxon>
        <taxon>Sphaerodactylus</taxon>
    </lineage>
</organism>
<comment type="caution">
    <text evidence="1">The sequence shown here is derived from an EMBL/GenBank/DDBJ whole genome shotgun (WGS) entry which is preliminary data.</text>
</comment>
<proteinExistence type="predicted"/>
<accession>A0ACB8FR49</accession>
<evidence type="ECO:0000313" key="1">
    <source>
        <dbReference type="EMBL" id="KAH8007837.1"/>
    </source>
</evidence>
<reference evidence="1" key="1">
    <citation type="submission" date="2021-08" db="EMBL/GenBank/DDBJ databases">
        <title>The first chromosome-level gecko genome reveals the dynamic sex chromosomes of Neotropical dwarf geckos (Sphaerodactylidae: Sphaerodactylus).</title>
        <authorList>
            <person name="Pinto B.J."/>
            <person name="Keating S.E."/>
            <person name="Gamble T."/>
        </authorList>
    </citation>
    <scope>NUCLEOTIDE SEQUENCE</scope>
    <source>
        <strain evidence="1">TG3544</strain>
    </source>
</reference>
<name>A0ACB8FR49_9SAUR</name>
<evidence type="ECO:0000313" key="2">
    <source>
        <dbReference type="Proteomes" id="UP000827872"/>
    </source>
</evidence>